<organism evidence="2 3">
    <name type="scientific">Pedobacter antarcticus 4BY</name>
    <dbReference type="NCBI Taxonomy" id="1358423"/>
    <lineage>
        <taxon>Bacteria</taxon>
        <taxon>Pseudomonadati</taxon>
        <taxon>Bacteroidota</taxon>
        <taxon>Sphingobacteriia</taxon>
        <taxon>Sphingobacteriales</taxon>
        <taxon>Sphingobacteriaceae</taxon>
        <taxon>Pedobacter</taxon>
    </lineage>
</organism>
<feature type="signal peptide" evidence="1">
    <location>
        <begin position="1"/>
        <end position="21"/>
    </location>
</feature>
<keyword evidence="1" id="KW-0732">Signal</keyword>
<feature type="chain" id="PRO_5001761885" evidence="1">
    <location>
        <begin position="22"/>
        <end position="280"/>
    </location>
</feature>
<sequence>MNILRTILILSLFFPTLRLSAQQHPPVFDGMISDTTYLNIGDLEVSLVRYSYNEPNVNFLAIHDDEDTGVKAAFQYIKTNGGSIIDTQYGSVRNFKFLLKEEEFQTDPNGIYTKEGRLAGLEKYGAITDDALEELEHASKTILKTYLPKHKDYIITLHNNADGGFGIRSYLPGYALESAADSVHINFQTDEDDMILVTDLKVFNLLKKENVNVILQAKTAPDDGSLSVYAMQHKIPYINIEVQHGHLEENLRLIELGVKALKEAYPQLPIKKPQAEAWGF</sequence>
<protein>
    <submittedName>
        <fullName evidence="2">Uncharacterized protein</fullName>
    </submittedName>
</protein>
<proteinExistence type="predicted"/>
<dbReference type="eggNOG" id="ENOG50334T6">
    <property type="taxonomic scope" value="Bacteria"/>
</dbReference>
<keyword evidence="3" id="KW-1185">Reference proteome</keyword>
<dbReference type="EMBL" id="JNFF01000025">
    <property type="protein sequence ID" value="KEQ30862.1"/>
    <property type="molecule type" value="Genomic_DNA"/>
</dbReference>
<evidence type="ECO:0000313" key="2">
    <source>
        <dbReference type="EMBL" id="KEQ30862.1"/>
    </source>
</evidence>
<dbReference type="AlphaFoldDB" id="A0A081PJI9"/>
<evidence type="ECO:0000313" key="3">
    <source>
        <dbReference type="Proteomes" id="UP000028007"/>
    </source>
</evidence>
<evidence type="ECO:0000256" key="1">
    <source>
        <dbReference type="SAM" id="SignalP"/>
    </source>
</evidence>
<dbReference type="RefSeq" id="WP_234797589.1">
    <property type="nucleotide sequence ID" value="NZ_JNFF01000025.1"/>
</dbReference>
<accession>A0A081PJI9</accession>
<comment type="caution">
    <text evidence="2">The sequence shown here is derived from an EMBL/GenBank/DDBJ whole genome shotgun (WGS) entry which is preliminary data.</text>
</comment>
<name>A0A081PJI9_9SPHI</name>
<reference evidence="2 3" key="1">
    <citation type="journal article" date="1992" name="Int. J. Syst. Bacteriol.">
        <title>Sphingobacterium antarcticus sp. nov. a Psychrotrophic Bacterium from the Soils of Schirmacher Oasis, Antarctica.</title>
        <authorList>
            <person name="Shivaji S."/>
            <person name="Ray M.K."/>
            <person name="Rao N.S."/>
            <person name="Saiserr L."/>
            <person name="Jagannadham M.V."/>
            <person name="Kumar G.S."/>
            <person name="Reddy G."/>
            <person name="Bhargava P.M."/>
        </authorList>
    </citation>
    <scope>NUCLEOTIDE SEQUENCE [LARGE SCALE GENOMIC DNA]</scope>
    <source>
        <strain evidence="2 3">4BY</strain>
    </source>
</reference>
<gene>
    <name evidence="2" type="ORF">N180_18685</name>
</gene>
<dbReference type="Proteomes" id="UP000028007">
    <property type="component" value="Unassembled WGS sequence"/>
</dbReference>